<dbReference type="InterPro" id="IPR041698">
    <property type="entry name" value="Methyltransf_25"/>
</dbReference>
<reference evidence="2 3" key="1">
    <citation type="submission" date="2019-04" db="EMBL/GenBank/DDBJ databases">
        <title>High contiguity whole genome sequence and gene annotation resource for two Venturia nashicola isolates.</title>
        <authorList>
            <person name="Prokchorchik M."/>
            <person name="Won K."/>
            <person name="Lee Y."/>
            <person name="Choi E.D."/>
            <person name="Segonzac C."/>
            <person name="Sohn K.H."/>
        </authorList>
    </citation>
    <scope>NUCLEOTIDE SEQUENCE [LARGE SCALE GENOMIC DNA]</scope>
    <source>
        <strain evidence="2 3">PRI2</strain>
    </source>
</reference>
<accession>A0A4Z1P022</accession>
<dbReference type="PANTHER" id="PTHR43591:SF105">
    <property type="entry name" value="METHYLTRANSFERASE DOMAIN-CONTAINING PROTEIN-RELATED"/>
    <property type="match status" value="1"/>
</dbReference>
<dbReference type="AlphaFoldDB" id="A0A4Z1P022"/>
<dbReference type="Gene3D" id="3.40.50.150">
    <property type="entry name" value="Vaccinia Virus protein VP39"/>
    <property type="match status" value="1"/>
</dbReference>
<dbReference type="GO" id="GO:0032259">
    <property type="term" value="P:methylation"/>
    <property type="evidence" value="ECO:0007669"/>
    <property type="project" value="UniProtKB-KW"/>
</dbReference>
<comment type="caution">
    <text evidence="2">The sequence shown here is derived from an EMBL/GenBank/DDBJ whole genome shotgun (WGS) entry which is preliminary data.</text>
</comment>
<dbReference type="Pfam" id="PF13649">
    <property type="entry name" value="Methyltransf_25"/>
    <property type="match status" value="1"/>
</dbReference>
<dbReference type="STRING" id="86259.A0A4Z1P022"/>
<keyword evidence="2" id="KW-0808">Transferase</keyword>
<dbReference type="OrthoDB" id="2013972at2759"/>
<dbReference type="EMBL" id="SNSC02000009">
    <property type="protein sequence ID" value="TID21712.1"/>
    <property type="molecule type" value="Genomic_DNA"/>
</dbReference>
<proteinExistence type="predicted"/>
<evidence type="ECO:0000259" key="1">
    <source>
        <dbReference type="Pfam" id="PF13649"/>
    </source>
</evidence>
<dbReference type="InterPro" id="IPR029063">
    <property type="entry name" value="SAM-dependent_MTases_sf"/>
</dbReference>
<evidence type="ECO:0000313" key="3">
    <source>
        <dbReference type="Proteomes" id="UP000298493"/>
    </source>
</evidence>
<protein>
    <submittedName>
        <fullName evidence="2">Methyltransferase type 11</fullName>
    </submittedName>
</protein>
<dbReference type="SUPFAM" id="SSF53335">
    <property type="entry name" value="S-adenosyl-L-methionine-dependent methyltransferases"/>
    <property type="match status" value="1"/>
</dbReference>
<name>A0A4Z1P022_9PEZI</name>
<dbReference type="CDD" id="cd02440">
    <property type="entry name" value="AdoMet_MTases"/>
    <property type="match status" value="1"/>
</dbReference>
<feature type="domain" description="Methyltransferase" evidence="1">
    <location>
        <begin position="49"/>
        <end position="148"/>
    </location>
</feature>
<keyword evidence="2" id="KW-0489">Methyltransferase</keyword>
<evidence type="ECO:0000313" key="2">
    <source>
        <dbReference type="EMBL" id="TID21712.1"/>
    </source>
</evidence>
<keyword evidence="3" id="KW-1185">Reference proteome</keyword>
<gene>
    <name evidence="2" type="ORF">E6O75_ATG05107</name>
</gene>
<sequence>MQPTQEEWNTFYNEFAQKYINQSAGVTKALGDQLLSLLPPITSTSIIHDNACGPGIITSSILAHCTRASVDPPTIYATDFAQGMIDTLQTTIDTHNLKTVTAQIMDGSDLSPFSDSKFTHSITNFGIFAFPDAIAATKHIHRTLKPGGVAAISTWKYPGNQPFVNQVLQELAPGIEEWSMKKEWTDKARLRNALEEGGFAEENIEIFERAMLWSIDDFEKTVERFNGSFWDQAKGGLTDSQKEGWEDAVRKVLKGRNGRGIDMIAWVGVARK</sequence>
<organism evidence="2 3">
    <name type="scientific">Venturia nashicola</name>
    <dbReference type="NCBI Taxonomy" id="86259"/>
    <lineage>
        <taxon>Eukaryota</taxon>
        <taxon>Fungi</taxon>
        <taxon>Dikarya</taxon>
        <taxon>Ascomycota</taxon>
        <taxon>Pezizomycotina</taxon>
        <taxon>Dothideomycetes</taxon>
        <taxon>Pleosporomycetidae</taxon>
        <taxon>Venturiales</taxon>
        <taxon>Venturiaceae</taxon>
        <taxon>Venturia</taxon>
    </lineage>
</organism>
<dbReference type="GO" id="GO:0008168">
    <property type="term" value="F:methyltransferase activity"/>
    <property type="evidence" value="ECO:0007669"/>
    <property type="project" value="UniProtKB-KW"/>
</dbReference>
<dbReference type="Proteomes" id="UP000298493">
    <property type="component" value="Unassembled WGS sequence"/>
</dbReference>
<dbReference type="PANTHER" id="PTHR43591">
    <property type="entry name" value="METHYLTRANSFERASE"/>
    <property type="match status" value="1"/>
</dbReference>